<evidence type="ECO:0000313" key="1">
    <source>
        <dbReference type="EMBL" id="JAE37052.1"/>
    </source>
</evidence>
<dbReference type="AlphaFoldDB" id="A0A0A9HJW5"/>
<protein>
    <submittedName>
        <fullName evidence="1">Uncharacterized protein</fullName>
    </submittedName>
</protein>
<sequence>MLHCTGFSPFAESISARRRNNSSMLFALLKYQVSNCQSFACICASCSSVTSISWCSPTASARRAANWCLQQSCSPRQTMS</sequence>
<name>A0A0A9HJW5_ARUDO</name>
<organism evidence="1">
    <name type="scientific">Arundo donax</name>
    <name type="common">Giant reed</name>
    <name type="synonym">Donax arundinaceus</name>
    <dbReference type="NCBI Taxonomy" id="35708"/>
    <lineage>
        <taxon>Eukaryota</taxon>
        <taxon>Viridiplantae</taxon>
        <taxon>Streptophyta</taxon>
        <taxon>Embryophyta</taxon>
        <taxon>Tracheophyta</taxon>
        <taxon>Spermatophyta</taxon>
        <taxon>Magnoliopsida</taxon>
        <taxon>Liliopsida</taxon>
        <taxon>Poales</taxon>
        <taxon>Poaceae</taxon>
        <taxon>PACMAD clade</taxon>
        <taxon>Arundinoideae</taxon>
        <taxon>Arundineae</taxon>
        <taxon>Arundo</taxon>
    </lineage>
</organism>
<accession>A0A0A9HJW5</accession>
<reference evidence="1" key="2">
    <citation type="journal article" date="2015" name="Data Brief">
        <title>Shoot transcriptome of the giant reed, Arundo donax.</title>
        <authorList>
            <person name="Barrero R.A."/>
            <person name="Guerrero F.D."/>
            <person name="Moolhuijzen P."/>
            <person name="Goolsby J.A."/>
            <person name="Tidwell J."/>
            <person name="Bellgard S.E."/>
            <person name="Bellgard M.I."/>
        </authorList>
    </citation>
    <scope>NUCLEOTIDE SEQUENCE</scope>
    <source>
        <tissue evidence="1">Shoot tissue taken approximately 20 cm above the soil surface</tissue>
    </source>
</reference>
<dbReference type="EMBL" id="GBRH01160844">
    <property type="protein sequence ID" value="JAE37052.1"/>
    <property type="molecule type" value="Transcribed_RNA"/>
</dbReference>
<reference evidence="1" key="1">
    <citation type="submission" date="2014-09" db="EMBL/GenBank/DDBJ databases">
        <authorList>
            <person name="Magalhaes I.L.F."/>
            <person name="Oliveira U."/>
            <person name="Santos F.R."/>
            <person name="Vidigal T.H.D.A."/>
            <person name="Brescovit A.D."/>
            <person name="Santos A.J."/>
        </authorList>
    </citation>
    <scope>NUCLEOTIDE SEQUENCE</scope>
    <source>
        <tissue evidence="1">Shoot tissue taken approximately 20 cm above the soil surface</tissue>
    </source>
</reference>
<proteinExistence type="predicted"/>